<dbReference type="InParanoid" id="A0A1Y2B357"/>
<dbReference type="InterPro" id="IPR023333">
    <property type="entry name" value="Proteasome_suB-type"/>
</dbReference>
<comment type="subcellular location">
    <subcellularLocation>
        <location evidence="5">Cytoplasm</location>
    </subcellularLocation>
    <subcellularLocation>
        <location evidence="5">Nucleus</location>
    </subcellularLocation>
</comment>
<dbReference type="PANTHER" id="PTHR32194">
    <property type="entry name" value="METALLOPROTEASE TLDD"/>
    <property type="match status" value="1"/>
</dbReference>
<protein>
    <recommendedName>
        <fullName evidence="5">Proteasome subunit beta</fullName>
    </recommendedName>
</protein>
<evidence type="ECO:0000256" key="4">
    <source>
        <dbReference type="ARBA" id="ARBA00026071"/>
    </source>
</evidence>
<keyword evidence="2 5" id="KW-0647">Proteasome</keyword>
<reference evidence="7 8" key="1">
    <citation type="submission" date="2016-07" db="EMBL/GenBank/DDBJ databases">
        <title>Pervasive Adenine N6-methylation of Active Genes in Fungi.</title>
        <authorList>
            <consortium name="DOE Joint Genome Institute"/>
            <person name="Mondo S.J."/>
            <person name="Dannebaum R.O."/>
            <person name="Kuo R.C."/>
            <person name="Labutti K."/>
            <person name="Haridas S."/>
            <person name="Kuo A."/>
            <person name="Salamov A."/>
            <person name="Ahrendt S.R."/>
            <person name="Lipzen A."/>
            <person name="Sullivan W."/>
            <person name="Andreopoulos W.B."/>
            <person name="Clum A."/>
            <person name="Lindquist E."/>
            <person name="Daum C."/>
            <person name="Ramamoorthy G.K."/>
            <person name="Gryganskyi A."/>
            <person name="Culley D."/>
            <person name="Magnuson J.K."/>
            <person name="James T.Y."/>
            <person name="O'Malley M.A."/>
            <person name="Stajich J.E."/>
            <person name="Spatafora J.W."/>
            <person name="Visel A."/>
            <person name="Grigoriev I.V."/>
        </authorList>
    </citation>
    <scope>NUCLEOTIDE SEQUENCE [LARGE SCALE GENOMIC DNA]</scope>
    <source>
        <strain evidence="7 8">68-887.2</strain>
    </source>
</reference>
<dbReference type="EMBL" id="MCFC01000028">
    <property type="protein sequence ID" value="ORY28980.1"/>
    <property type="molecule type" value="Genomic_DNA"/>
</dbReference>
<evidence type="ECO:0000256" key="3">
    <source>
        <dbReference type="ARBA" id="ARBA00023242"/>
    </source>
</evidence>
<dbReference type="Proteomes" id="UP000193986">
    <property type="component" value="Unassembled WGS sequence"/>
</dbReference>
<comment type="function">
    <text evidence="5">Component of the proteasome, a multicatalytic proteinase complex which is characterized by its ability to cleave peptides with Arg, Phe, Tyr, Leu, and Glu adjacent to the leaving group at neutral or slightly basic pH. The proteasome has an ATP-dependent proteolytic activity.</text>
</comment>
<evidence type="ECO:0000313" key="8">
    <source>
        <dbReference type="Proteomes" id="UP000193986"/>
    </source>
</evidence>
<keyword evidence="3 5" id="KW-0539">Nucleus</keyword>
<evidence type="ECO:0000256" key="2">
    <source>
        <dbReference type="ARBA" id="ARBA00022942"/>
    </source>
</evidence>
<accession>A0A1Y2B357</accession>
<comment type="similarity">
    <text evidence="5">Belongs to the peptidase T1B family.</text>
</comment>
<name>A0A1Y2B357_9TREE</name>
<evidence type="ECO:0000256" key="1">
    <source>
        <dbReference type="ARBA" id="ARBA00022490"/>
    </source>
</evidence>
<comment type="caution">
    <text evidence="7">The sequence shown here is derived from an EMBL/GenBank/DDBJ whole genome shotgun (WGS) entry which is preliminary data.</text>
</comment>
<evidence type="ECO:0000313" key="7">
    <source>
        <dbReference type="EMBL" id="ORY28980.1"/>
    </source>
</evidence>
<keyword evidence="8" id="KW-1185">Reference proteome</keyword>
<evidence type="ECO:0000256" key="5">
    <source>
        <dbReference type="RuleBase" id="RU004203"/>
    </source>
</evidence>
<dbReference type="AlphaFoldDB" id="A0A1Y2B357"/>
<dbReference type="InterPro" id="IPR001353">
    <property type="entry name" value="Proteasome_sua/b"/>
</dbReference>
<dbReference type="InterPro" id="IPR035206">
    <property type="entry name" value="Proteasome_beta2"/>
</dbReference>
<dbReference type="GO" id="GO:0010498">
    <property type="term" value="P:proteasomal protein catabolic process"/>
    <property type="evidence" value="ECO:0007669"/>
    <property type="project" value="InterPro"/>
</dbReference>
<dbReference type="OrthoDB" id="268428at2759"/>
<dbReference type="STRING" id="71784.A0A1Y2B357"/>
<evidence type="ECO:0000256" key="6">
    <source>
        <dbReference type="SAM" id="MobiDB-lite"/>
    </source>
</evidence>
<dbReference type="Pfam" id="PF00227">
    <property type="entry name" value="Proteasome"/>
    <property type="match status" value="1"/>
</dbReference>
<feature type="non-terminal residue" evidence="7">
    <location>
        <position position="1"/>
    </location>
</feature>
<keyword evidence="1 5" id="KW-0963">Cytoplasm</keyword>
<dbReference type="GO" id="GO:0005839">
    <property type="term" value="C:proteasome core complex"/>
    <property type="evidence" value="ECO:0007669"/>
    <property type="project" value="InterPro"/>
</dbReference>
<comment type="subunit">
    <text evidence="4">The 26S proteasome consists of a 20S proteasome core and two 19S regulatory subunits. The 20S proteasome core is composed of 28 subunits that are arranged in four stacked rings, resulting in a barrel-shaped structure. The two end rings are each formed by seven alpha subunits, and the two central rings are each formed by seven beta subunits. The catalytic chamber with the active sites is on the inside of the barrel.</text>
</comment>
<dbReference type="FunCoup" id="A0A1Y2B357">
    <property type="interactions" value="481"/>
</dbReference>
<dbReference type="GO" id="GO:0005634">
    <property type="term" value="C:nucleus"/>
    <property type="evidence" value="ECO:0007669"/>
    <property type="project" value="UniProtKB-SubCell"/>
</dbReference>
<dbReference type="InterPro" id="IPR029055">
    <property type="entry name" value="Ntn_hydrolases_N"/>
</dbReference>
<organism evidence="7 8">
    <name type="scientific">Naematelia encephala</name>
    <dbReference type="NCBI Taxonomy" id="71784"/>
    <lineage>
        <taxon>Eukaryota</taxon>
        <taxon>Fungi</taxon>
        <taxon>Dikarya</taxon>
        <taxon>Basidiomycota</taxon>
        <taxon>Agaricomycotina</taxon>
        <taxon>Tremellomycetes</taxon>
        <taxon>Tremellales</taxon>
        <taxon>Naemateliaceae</taxon>
        <taxon>Naematelia</taxon>
    </lineage>
</organism>
<feature type="region of interest" description="Disordered" evidence="6">
    <location>
        <begin position="195"/>
        <end position="214"/>
    </location>
</feature>
<dbReference type="SUPFAM" id="SSF56235">
    <property type="entry name" value="N-terminal nucleophile aminohydrolases (Ntn hydrolases)"/>
    <property type="match status" value="1"/>
</dbReference>
<dbReference type="PROSITE" id="PS51476">
    <property type="entry name" value="PROTEASOME_BETA_2"/>
    <property type="match status" value="1"/>
</dbReference>
<dbReference type="PANTHER" id="PTHR32194:SF2">
    <property type="entry name" value="PROTEASOME SUBUNIT BETA TYPE-1"/>
    <property type="match status" value="1"/>
</dbReference>
<dbReference type="GO" id="GO:0005737">
    <property type="term" value="C:cytoplasm"/>
    <property type="evidence" value="ECO:0007669"/>
    <property type="project" value="UniProtKB-SubCell"/>
</dbReference>
<gene>
    <name evidence="7" type="ORF">BCR39DRAFT_467811</name>
</gene>
<sequence length="214" mass="23945">TGKDYVIICSDMSAGRSIIQMKSDENKIKALGPHLAMAVGGEPGDTNNFADYVERNMRLYHIRNHTALLPPSASAWVRRTLAESLRSRRPYAVNLLLGGYDTTTDLPHLYWIDYLGTKAVVPYAAQGFGMYVCLSTMDKWAHPQMDRVEGLEVLRKCISEVNIRLTVRFSFNCILIDKDGIHSIDLSKENPFEDMQKPEEAGIEVPNPSVEVAA</sequence>
<dbReference type="CDD" id="cd03758">
    <property type="entry name" value="proteasome_beta_type_2"/>
    <property type="match status" value="1"/>
</dbReference>
<dbReference type="Gene3D" id="3.60.20.10">
    <property type="entry name" value="Glutamine Phosphoribosylpyrophosphate, subunit 1, domain 1"/>
    <property type="match status" value="1"/>
</dbReference>
<comment type="subunit">
    <text evidence="5">Component of the proteasome complex.</text>
</comment>
<proteinExistence type="inferred from homology"/>